<dbReference type="Gene3D" id="3.40.50.300">
    <property type="entry name" value="P-loop containing nucleotide triphosphate hydrolases"/>
    <property type="match status" value="1"/>
</dbReference>
<evidence type="ECO:0000313" key="6">
    <source>
        <dbReference type="Proteomes" id="UP000003280"/>
    </source>
</evidence>
<reference evidence="5 6" key="1">
    <citation type="submission" date="2010-07" db="EMBL/GenBank/DDBJ databases">
        <authorList>
            <person name="Muzny D."/>
            <person name="Qin X."/>
            <person name="Deng J."/>
            <person name="Jiang H."/>
            <person name="Liu Y."/>
            <person name="Qu J."/>
            <person name="Song X.-Z."/>
            <person name="Zhang L."/>
            <person name="Thornton R."/>
            <person name="Coyle M."/>
            <person name="Francisco L."/>
            <person name="Jackson L."/>
            <person name="Javaid M."/>
            <person name="Korchina V."/>
            <person name="Kovar C."/>
            <person name="Mata R."/>
            <person name="Mathew T."/>
            <person name="Ngo R."/>
            <person name="Nguyen L."/>
            <person name="Nguyen N."/>
            <person name="Okwuonu G."/>
            <person name="Ongeri F."/>
            <person name="Pham C."/>
            <person name="Simmons D."/>
            <person name="Wilczek-Boney K."/>
            <person name="Hale W."/>
            <person name="Jakkamsetti A."/>
            <person name="Pham P."/>
            <person name="Ruth R."/>
            <person name="San Lucas F."/>
            <person name="Warren J."/>
            <person name="Zhang J."/>
            <person name="Zhao Z."/>
            <person name="Zhou C."/>
            <person name="Zhu D."/>
            <person name="Lee S."/>
            <person name="Bess C."/>
            <person name="Blankenburg K."/>
            <person name="Forbes L."/>
            <person name="Fu Q."/>
            <person name="Gubbala S."/>
            <person name="Hirani K."/>
            <person name="Jayaseelan J.C."/>
            <person name="Lara F."/>
            <person name="Munidasa M."/>
            <person name="Palculict T."/>
            <person name="Patil S."/>
            <person name="Pu L.-L."/>
            <person name="Saada N."/>
            <person name="Tang L."/>
            <person name="Weissenberger G."/>
            <person name="Zhu Y."/>
            <person name="Hemphill L."/>
            <person name="Shang Y."/>
            <person name="Youmans B."/>
            <person name="Ayvaz T."/>
            <person name="Ross M."/>
            <person name="Santibanez J."/>
            <person name="Aqrawi P."/>
            <person name="Gross S."/>
            <person name="Joshi V."/>
            <person name="Fowler G."/>
            <person name="Nazareth L."/>
            <person name="Reid J."/>
            <person name="Worley K."/>
            <person name="Petrosino J."/>
            <person name="Highlander S."/>
            <person name="Gibbs R."/>
        </authorList>
    </citation>
    <scope>NUCLEOTIDE SEQUENCE [LARGE SCALE GENOMIC DNA]</scope>
    <source>
        <strain evidence="5 6">ATCC BAA-1640</strain>
    </source>
</reference>
<protein>
    <submittedName>
        <fullName evidence="5">ABC transporter, ATP-binding protein</fullName>
        <ecNumber evidence="5">3.6.3.25</ecNumber>
    </submittedName>
</protein>
<keyword evidence="6" id="KW-1185">Reference proteome</keyword>
<dbReference type="InterPro" id="IPR051782">
    <property type="entry name" value="ABC_Transporter_VariousFunc"/>
</dbReference>
<dbReference type="RefSeq" id="WP_008901628.1">
    <property type="nucleotide sequence ID" value="NZ_GL397071.1"/>
</dbReference>
<dbReference type="EC" id="3.6.3.25" evidence="5"/>
<dbReference type="InterPro" id="IPR003439">
    <property type="entry name" value="ABC_transporter-like_ATP-bd"/>
</dbReference>
<keyword evidence="5" id="KW-0378">Hydrolase</keyword>
<feature type="domain" description="ABC transporter" evidence="4">
    <location>
        <begin position="2"/>
        <end position="232"/>
    </location>
</feature>
<keyword evidence="2" id="KW-0547">Nucleotide-binding</keyword>
<dbReference type="PANTHER" id="PTHR42939:SF1">
    <property type="entry name" value="ABC TRANSPORTER ATP-BINDING PROTEIN ALBC-RELATED"/>
    <property type="match status" value="1"/>
</dbReference>
<dbReference type="PROSITE" id="PS50893">
    <property type="entry name" value="ABC_TRANSPORTER_2"/>
    <property type="match status" value="1"/>
</dbReference>
<dbReference type="AlphaFoldDB" id="E0NKX4"/>
<sequence>MLEIKNLTKKFGDKVAVGNIDLSVKSGEIYGFLGPNGAGKTTTIKMIVGMLMPDGGSISIDGIDAINDDVEAKRQIAYVPDSPEIYDIMTGRQYLNFIADVFELSDEERNKQIDRYAEVFEMKENLDVMIAGYSHGMKQKIVIMGALIHSPKLLILDEPMVGLDAKSSFRLKEIMRALADEGRTVFFSTHVMEVAENLCDRIGIINRGKIIAVGTLDEIKAAAKDTGSLEKIFLELTDDRA</sequence>
<keyword evidence="1" id="KW-0813">Transport</keyword>
<dbReference type="EMBL" id="AEEH01000032">
    <property type="protein sequence ID" value="EFM25542.1"/>
    <property type="molecule type" value="Genomic_DNA"/>
</dbReference>
<proteinExistence type="predicted"/>
<dbReference type="OrthoDB" id="9775135at2"/>
<name>E0NKX4_9FIRM</name>
<accession>E0NKX4</accession>
<dbReference type="Proteomes" id="UP000003280">
    <property type="component" value="Unassembled WGS sequence"/>
</dbReference>
<dbReference type="InterPro" id="IPR027417">
    <property type="entry name" value="P-loop_NTPase"/>
</dbReference>
<dbReference type="HOGENOM" id="CLU_000604_1_2_9"/>
<dbReference type="Pfam" id="PF00005">
    <property type="entry name" value="ABC_tran"/>
    <property type="match status" value="1"/>
</dbReference>
<evidence type="ECO:0000313" key="5">
    <source>
        <dbReference type="EMBL" id="EFM25542.1"/>
    </source>
</evidence>
<dbReference type="eggNOG" id="COG1131">
    <property type="taxonomic scope" value="Bacteria"/>
</dbReference>
<evidence type="ECO:0000256" key="3">
    <source>
        <dbReference type="ARBA" id="ARBA00022840"/>
    </source>
</evidence>
<evidence type="ECO:0000256" key="2">
    <source>
        <dbReference type="ARBA" id="ARBA00022741"/>
    </source>
</evidence>
<gene>
    <name evidence="5" type="ORF">HMPREF9225_0813</name>
</gene>
<dbReference type="SUPFAM" id="SSF52540">
    <property type="entry name" value="P-loop containing nucleoside triphosphate hydrolases"/>
    <property type="match status" value="1"/>
</dbReference>
<dbReference type="STRING" id="862517.HMPREF9225_0813"/>
<comment type="caution">
    <text evidence="5">The sequence shown here is derived from an EMBL/GenBank/DDBJ whole genome shotgun (WGS) entry which is preliminary data.</text>
</comment>
<dbReference type="CDD" id="cd03230">
    <property type="entry name" value="ABC_DR_subfamily_A"/>
    <property type="match status" value="1"/>
</dbReference>
<dbReference type="PANTHER" id="PTHR42939">
    <property type="entry name" value="ABC TRANSPORTER ATP-BINDING PROTEIN ALBC-RELATED"/>
    <property type="match status" value="1"/>
</dbReference>
<dbReference type="InterPro" id="IPR003593">
    <property type="entry name" value="AAA+_ATPase"/>
</dbReference>
<dbReference type="GO" id="GO:0005524">
    <property type="term" value="F:ATP binding"/>
    <property type="evidence" value="ECO:0007669"/>
    <property type="project" value="UniProtKB-KW"/>
</dbReference>
<dbReference type="GO" id="GO:0016887">
    <property type="term" value="F:ATP hydrolysis activity"/>
    <property type="evidence" value="ECO:0007669"/>
    <property type="project" value="InterPro"/>
</dbReference>
<organism evidence="5 6">
    <name type="scientific">Peptoniphilus duerdenii ATCC BAA-1640</name>
    <dbReference type="NCBI Taxonomy" id="862517"/>
    <lineage>
        <taxon>Bacteria</taxon>
        <taxon>Bacillati</taxon>
        <taxon>Bacillota</taxon>
        <taxon>Tissierellia</taxon>
        <taxon>Tissierellales</taxon>
        <taxon>Peptoniphilaceae</taxon>
        <taxon>Peptoniphilus</taxon>
    </lineage>
</organism>
<dbReference type="SMART" id="SM00382">
    <property type="entry name" value="AAA"/>
    <property type="match status" value="1"/>
</dbReference>
<keyword evidence="3 5" id="KW-0067">ATP-binding</keyword>
<evidence type="ECO:0000259" key="4">
    <source>
        <dbReference type="PROSITE" id="PS50893"/>
    </source>
</evidence>
<evidence type="ECO:0000256" key="1">
    <source>
        <dbReference type="ARBA" id="ARBA00022448"/>
    </source>
</evidence>